<dbReference type="EMBL" id="JACNQW010000018">
    <property type="protein sequence ID" value="MBC5048097.1"/>
    <property type="molecule type" value="Genomic_DNA"/>
</dbReference>
<gene>
    <name evidence="1" type="ORF">H8L09_22350</name>
    <name evidence="2" type="ORF">SAMEA23995918_02666</name>
</gene>
<evidence type="ECO:0000313" key="3">
    <source>
        <dbReference type="Proteomes" id="UP000252079"/>
    </source>
</evidence>
<dbReference type="KEGG" id="kqu:AVR78_04830"/>
<accession>A0A5Q9LLJ6</accession>
<dbReference type="AlphaFoldDB" id="A0A1C3QB10"/>
<dbReference type="RefSeq" id="WP_004203644.1">
    <property type="nucleotide sequence ID" value="NZ_AOGO01000011.1"/>
</dbReference>
<dbReference type="Proteomes" id="UP000646540">
    <property type="component" value="Unassembled WGS sequence"/>
</dbReference>
<reference evidence="2 3" key="1">
    <citation type="submission" date="2018-07" db="EMBL/GenBank/DDBJ databases">
        <authorList>
            <consortium name="Pathogen Informatics"/>
        </authorList>
    </citation>
    <scope>NUCLEOTIDE SEQUENCE [LARGE SCALE GENOMIC DNA]</scope>
    <source>
        <strain evidence="2 3">4300STDY6636950</strain>
    </source>
</reference>
<sequence>MFESLKTLWKKEQTPLQDYDQQSRQLAEEIARLEGELQRQPGNSEVQKTLMLTYNRALSIYAKSTAHRQDIDTLFLQIDNLRNIIRRNI</sequence>
<evidence type="ECO:0000313" key="1">
    <source>
        <dbReference type="EMBL" id="MBC5048097.1"/>
    </source>
</evidence>
<organism evidence="1 4">
    <name type="scientific">Klebsiella quasipneumoniae</name>
    <dbReference type="NCBI Taxonomy" id="1463165"/>
    <lineage>
        <taxon>Bacteria</taxon>
        <taxon>Pseudomonadati</taxon>
        <taxon>Pseudomonadota</taxon>
        <taxon>Gammaproteobacteria</taxon>
        <taxon>Enterobacterales</taxon>
        <taxon>Enterobacteriaceae</taxon>
        <taxon>Klebsiella/Raoultella group</taxon>
        <taxon>Klebsiella</taxon>
        <taxon>Klebsiella pneumoniae complex</taxon>
    </lineage>
</organism>
<reference evidence="1" key="2">
    <citation type="submission" date="2020-08" db="EMBL/GenBank/DDBJ databases">
        <title>Genomic evolution and epidemiology of Klebsiella pneumoniae from a major hospital in Beijing, China, over a fifteen-year period: dissemination of known and novel high-risk clones.</title>
        <authorList>
            <person name="Palmieri M."/>
        </authorList>
    </citation>
    <scope>NUCLEOTIDE SEQUENCE</scope>
    <source>
        <strain evidence="1">K7050</strain>
    </source>
</reference>
<name>A0A1C3QB10_9ENTR</name>
<evidence type="ECO:0000313" key="2">
    <source>
        <dbReference type="EMBL" id="SSF80273.1"/>
    </source>
</evidence>
<proteinExistence type="predicted"/>
<dbReference type="EMBL" id="UFBM01000015">
    <property type="protein sequence ID" value="SSF80273.1"/>
    <property type="molecule type" value="Genomic_DNA"/>
</dbReference>
<dbReference type="Proteomes" id="UP000252079">
    <property type="component" value="Unassembled WGS sequence"/>
</dbReference>
<accession>A0A1C3QB10</accession>
<protein>
    <submittedName>
        <fullName evidence="1">Uncharacterized protein</fullName>
    </submittedName>
</protein>
<comment type="caution">
    <text evidence="1">The sequence shown here is derived from an EMBL/GenBank/DDBJ whole genome shotgun (WGS) entry which is preliminary data.</text>
</comment>
<evidence type="ECO:0000313" key="4">
    <source>
        <dbReference type="Proteomes" id="UP000646540"/>
    </source>
</evidence>